<dbReference type="RefSeq" id="WP_132777257.1">
    <property type="nucleotide sequence ID" value="NZ_SMBZ01000011.1"/>
</dbReference>
<keyword evidence="4" id="KW-0472">Membrane</keyword>
<accession>A0A4R3W130</accession>
<sequence>MKIKSRLFFITSIAFLLLFFESCRSSKYLDDDQALVTKIELEGFPSHLKEQAAQYISTEIRPNSALNLTIYNIFNTKDGRYKSEKLRPVGEPPHILDTAMMELSALQIQRFLQSRGYFRAQITPSVNTQNKKARISFFADPDSVFRIGQITSNFDNAYIKQIYDQKVVPAAKLQTGIPYNVNDLAEIRESLYESLRNEGYYDYLRQYMRVAVDTNQTPQRADIDVQVNIPDSTSLQVYTINDVSLKIHNYDGKNTNATTVQDSIQGIAFTDYSRRYRLKPLSRYMFLRKRNTYSLQNENLSYDRLYEMNGFRSVKISYEKEEGNLLNVNYEVLPRPLMSNQIEGEYTFSSGMSGFNIGNTFSHRNIFGGSELLEIKLKYGVLFDPRLTGKLSDKIFNNDFQAGVNLIIPRMMLPFGRGNAGRYGLPRTTFSTNIQIFNQDRTYSNRYFINTLNYSWWQRPNLQHSYTPIVIEYRDGRFDENFRNELEQEGYQLYIASNDRQYFGLGAQYALTLNAKKLQKLENFSFFRGAIDLSGNALGLLSTMIDFNKNVDGTNTIFGVTYLQYIKGEIDYRLYKYFGGNRQLVFRFNGGAIVPYGNNSKLLIFEKSFYAGGMNGIRAWQARTLGPGNYNRSSIREDLRLNLRNLDQLGEMKIESNVEYRFRLLNNFLGAKLNGASFLDMGNVWLLRENELNKGGLFQLDKFFSQIAIGTGFGLRFDMDYFTIRLDAGLKLKDPQFVGKDQWVIQHLFNSKEFKNDYYQSHRPDRYSLFQYNFGVGLPF</sequence>
<comment type="subcellular location">
    <subcellularLocation>
        <location evidence="1">Membrane</location>
    </subcellularLocation>
</comment>
<dbReference type="Gene3D" id="2.40.160.50">
    <property type="entry name" value="membrane protein fhac: a member of the omp85/tpsb transporter family"/>
    <property type="match status" value="1"/>
</dbReference>
<dbReference type="OrthoDB" id="9814535at2"/>
<name>A0A4R3W130_9SPHI</name>
<dbReference type="InterPro" id="IPR000184">
    <property type="entry name" value="Bac_surfAg_D15"/>
</dbReference>
<gene>
    <name evidence="7" type="ORF">EDC17_1011100</name>
</gene>
<feature type="domain" description="Bacterial surface antigen (D15)" evidence="6">
    <location>
        <begin position="558"/>
        <end position="742"/>
    </location>
</feature>
<dbReference type="PANTHER" id="PTHR12815">
    <property type="entry name" value="SORTING AND ASSEMBLY MACHINERY SAMM50 PROTEIN FAMILY MEMBER"/>
    <property type="match status" value="1"/>
</dbReference>
<keyword evidence="5" id="KW-0998">Cell outer membrane</keyword>
<proteinExistence type="predicted"/>
<evidence type="ECO:0000259" key="6">
    <source>
        <dbReference type="Pfam" id="PF01103"/>
    </source>
</evidence>
<evidence type="ECO:0000313" key="8">
    <source>
        <dbReference type="Proteomes" id="UP000295197"/>
    </source>
</evidence>
<evidence type="ECO:0000256" key="2">
    <source>
        <dbReference type="ARBA" id="ARBA00022692"/>
    </source>
</evidence>
<dbReference type="PANTHER" id="PTHR12815:SF47">
    <property type="entry name" value="TRANSLOCATION AND ASSEMBLY MODULE SUBUNIT TAMA"/>
    <property type="match status" value="1"/>
</dbReference>
<dbReference type="Pfam" id="PF01103">
    <property type="entry name" value="Omp85"/>
    <property type="match status" value="1"/>
</dbReference>
<comment type="caution">
    <text evidence="7">The sequence shown here is derived from an EMBL/GenBank/DDBJ whole genome shotgun (WGS) entry which is preliminary data.</text>
</comment>
<evidence type="ECO:0000256" key="5">
    <source>
        <dbReference type="ARBA" id="ARBA00023237"/>
    </source>
</evidence>
<evidence type="ECO:0000256" key="3">
    <source>
        <dbReference type="ARBA" id="ARBA00022729"/>
    </source>
</evidence>
<keyword evidence="8" id="KW-1185">Reference proteome</keyword>
<evidence type="ECO:0000256" key="4">
    <source>
        <dbReference type="ARBA" id="ARBA00023136"/>
    </source>
</evidence>
<reference evidence="7 8" key="1">
    <citation type="submission" date="2019-03" db="EMBL/GenBank/DDBJ databases">
        <title>Genomic Encyclopedia of Type Strains, Phase IV (KMG-IV): sequencing the most valuable type-strain genomes for metagenomic binning, comparative biology and taxonomic classification.</title>
        <authorList>
            <person name="Goeker M."/>
        </authorList>
    </citation>
    <scope>NUCLEOTIDE SEQUENCE [LARGE SCALE GENOMIC DNA]</scope>
    <source>
        <strain evidence="7 8">DSM 22362</strain>
    </source>
</reference>
<dbReference type="Proteomes" id="UP000295197">
    <property type="component" value="Unassembled WGS sequence"/>
</dbReference>
<dbReference type="InterPro" id="IPR039910">
    <property type="entry name" value="D15-like"/>
</dbReference>
<dbReference type="AlphaFoldDB" id="A0A4R3W130"/>
<dbReference type="EMBL" id="SMBZ01000011">
    <property type="protein sequence ID" value="TCV17181.1"/>
    <property type="molecule type" value="Genomic_DNA"/>
</dbReference>
<keyword evidence="2" id="KW-0812">Transmembrane</keyword>
<evidence type="ECO:0000256" key="1">
    <source>
        <dbReference type="ARBA" id="ARBA00004370"/>
    </source>
</evidence>
<organism evidence="7 8">
    <name type="scientific">Sphingobacterium alimentarium</name>
    <dbReference type="NCBI Taxonomy" id="797292"/>
    <lineage>
        <taxon>Bacteria</taxon>
        <taxon>Pseudomonadati</taxon>
        <taxon>Bacteroidota</taxon>
        <taxon>Sphingobacteriia</taxon>
        <taxon>Sphingobacteriales</taxon>
        <taxon>Sphingobacteriaceae</taxon>
        <taxon>Sphingobacterium</taxon>
    </lineage>
</organism>
<protein>
    <submittedName>
        <fullName evidence="7">Surface antigen-like protein</fullName>
    </submittedName>
</protein>
<keyword evidence="3" id="KW-0732">Signal</keyword>
<evidence type="ECO:0000313" key="7">
    <source>
        <dbReference type="EMBL" id="TCV17181.1"/>
    </source>
</evidence>
<dbReference type="GO" id="GO:0019867">
    <property type="term" value="C:outer membrane"/>
    <property type="evidence" value="ECO:0007669"/>
    <property type="project" value="InterPro"/>
</dbReference>